<dbReference type="AlphaFoldDB" id="A0A2N7VM59"/>
<gene>
    <name evidence="11" type="ORF">C0Z19_23390</name>
</gene>
<comment type="caution">
    <text evidence="11">The sequence shown here is derived from an EMBL/GenBank/DDBJ whole genome shotgun (WGS) entry which is preliminary data.</text>
</comment>
<accession>A0A2N7VM59</accession>
<evidence type="ECO:0000256" key="9">
    <source>
        <dbReference type="SAM" id="Phobius"/>
    </source>
</evidence>
<keyword evidence="8" id="KW-0902">Two-component regulatory system</keyword>
<dbReference type="PROSITE" id="PS50109">
    <property type="entry name" value="HIS_KIN"/>
    <property type="match status" value="1"/>
</dbReference>
<feature type="transmembrane region" description="Helical" evidence="9">
    <location>
        <begin position="259"/>
        <end position="279"/>
    </location>
</feature>
<keyword evidence="9" id="KW-1133">Transmembrane helix</keyword>
<dbReference type="GO" id="GO:0046983">
    <property type="term" value="F:protein dimerization activity"/>
    <property type="evidence" value="ECO:0007669"/>
    <property type="project" value="InterPro"/>
</dbReference>
<dbReference type="EMBL" id="PNYB01000026">
    <property type="protein sequence ID" value="PMS18244.1"/>
    <property type="molecule type" value="Genomic_DNA"/>
</dbReference>
<keyword evidence="9" id="KW-0472">Membrane</keyword>
<dbReference type="RefSeq" id="WP_102612219.1">
    <property type="nucleotide sequence ID" value="NZ_CADIKD010000022.1"/>
</dbReference>
<dbReference type="InterPro" id="IPR005467">
    <property type="entry name" value="His_kinase_dom"/>
</dbReference>
<name>A0A2N7VM59_9BURK</name>
<feature type="transmembrane region" description="Helical" evidence="9">
    <location>
        <begin position="49"/>
        <end position="72"/>
    </location>
</feature>
<feature type="transmembrane region" description="Helical" evidence="9">
    <location>
        <begin position="84"/>
        <end position="103"/>
    </location>
</feature>
<dbReference type="GO" id="GO:0000155">
    <property type="term" value="F:phosphorelay sensor kinase activity"/>
    <property type="evidence" value="ECO:0007669"/>
    <property type="project" value="InterPro"/>
</dbReference>
<dbReference type="GO" id="GO:0005524">
    <property type="term" value="F:ATP binding"/>
    <property type="evidence" value="ECO:0007669"/>
    <property type="project" value="UniProtKB-KW"/>
</dbReference>
<dbReference type="PANTHER" id="PTHR24421:SF10">
    <property type="entry name" value="NITRATE_NITRITE SENSOR PROTEIN NARQ"/>
    <property type="match status" value="1"/>
</dbReference>
<keyword evidence="3" id="KW-0597">Phosphoprotein</keyword>
<keyword evidence="12" id="KW-1185">Reference proteome</keyword>
<dbReference type="GO" id="GO:0016020">
    <property type="term" value="C:membrane"/>
    <property type="evidence" value="ECO:0007669"/>
    <property type="project" value="InterPro"/>
</dbReference>
<keyword evidence="5" id="KW-0547">Nucleotide-binding</keyword>
<evidence type="ECO:0000259" key="10">
    <source>
        <dbReference type="PROSITE" id="PS50109"/>
    </source>
</evidence>
<keyword evidence="6 11" id="KW-0418">Kinase</keyword>
<dbReference type="SMART" id="SM00387">
    <property type="entry name" value="HATPase_c"/>
    <property type="match status" value="1"/>
</dbReference>
<comment type="catalytic activity">
    <reaction evidence="1">
        <text>ATP + protein L-histidine = ADP + protein N-phospho-L-histidine.</text>
        <dbReference type="EC" id="2.7.13.3"/>
    </reaction>
</comment>
<dbReference type="InterPro" id="IPR036890">
    <property type="entry name" value="HATPase_C_sf"/>
</dbReference>
<organism evidence="11 12">
    <name type="scientific">Trinickia soli</name>
    <dbReference type="NCBI Taxonomy" id="380675"/>
    <lineage>
        <taxon>Bacteria</taxon>
        <taxon>Pseudomonadati</taxon>
        <taxon>Pseudomonadota</taxon>
        <taxon>Betaproteobacteria</taxon>
        <taxon>Burkholderiales</taxon>
        <taxon>Burkholderiaceae</taxon>
        <taxon>Trinickia</taxon>
    </lineage>
</organism>
<evidence type="ECO:0000256" key="2">
    <source>
        <dbReference type="ARBA" id="ARBA00012438"/>
    </source>
</evidence>
<reference evidence="11 12" key="1">
    <citation type="submission" date="2018-01" db="EMBL/GenBank/DDBJ databases">
        <title>Whole genome analyses suggest that Burkholderia sensu lato contains two further novel genera in the rhizoxinica-symbiotica group Mycetohabitans gen. nov., and Trinickia gen. nov.: implications for the evolution of diazotrophy and nodulation in the Burkholderiaceae.</title>
        <authorList>
            <person name="Estrada-de los Santos P."/>
            <person name="Palmer M."/>
            <person name="Chavez-Ramirez B."/>
            <person name="Beukes C."/>
            <person name="Steenkamp E.T."/>
            <person name="Hirsch A.M."/>
            <person name="Manyaka P."/>
            <person name="Maluk M."/>
            <person name="Lafos M."/>
            <person name="Crook M."/>
            <person name="Gross E."/>
            <person name="Simon M.F."/>
            <person name="Bueno dos Reis Junior F."/>
            <person name="Poole P.S."/>
            <person name="Venter S.N."/>
            <person name="James E.K."/>
        </authorList>
    </citation>
    <scope>NUCLEOTIDE SEQUENCE [LARGE SCALE GENOMIC DNA]</scope>
    <source>
        <strain evidence="11 12">GP25-8</strain>
    </source>
</reference>
<evidence type="ECO:0000256" key="8">
    <source>
        <dbReference type="ARBA" id="ARBA00023012"/>
    </source>
</evidence>
<dbReference type="Gene3D" id="3.30.565.10">
    <property type="entry name" value="Histidine kinase-like ATPase, C-terminal domain"/>
    <property type="match status" value="1"/>
</dbReference>
<dbReference type="InterPro" id="IPR011712">
    <property type="entry name" value="Sig_transdc_His_kin_sub3_dim/P"/>
</dbReference>
<feature type="transmembrane region" description="Helical" evidence="9">
    <location>
        <begin position="155"/>
        <end position="182"/>
    </location>
</feature>
<evidence type="ECO:0000313" key="11">
    <source>
        <dbReference type="EMBL" id="PMS18244.1"/>
    </source>
</evidence>
<evidence type="ECO:0000256" key="6">
    <source>
        <dbReference type="ARBA" id="ARBA00022777"/>
    </source>
</evidence>
<dbReference type="EC" id="2.7.13.3" evidence="2"/>
<keyword evidence="7" id="KW-0067">ATP-binding</keyword>
<dbReference type="SUPFAM" id="SSF55874">
    <property type="entry name" value="ATPase domain of HSP90 chaperone/DNA topoisomerase II/histidine kinase"/>
    <property type="match status" value="1"/>
</dbReference>
<dbReference type="InterPro" id="IPR003594">
    <property type="entry name" value="HATPase_dom"/>
</dbReference>
<dbReference type="Pfam" id="PF17158">
    <property type="entry name" value="MASE4"/>
    <property type="match status" value="1"/>
</dbReference>
<dbReference type="InterPro" id="IPR050482">
    <property type="entry name" value="Sensor_HK_TwoCompSys"/>
</dbReference>
<evidence type="ECO:0000256" key="7">
    <source>
        <dbReference type="ARBA" id="ARBA00022840"/>
    </source>
</evidence>
<feature type="transmembrane region" description="Helical" evidence="9">
    <location>
        <begin position="202"/>
        <end position="224"/>
    </location>
</feature>
<protein>
    <recommendedName>
        <fullName evidence="2">histidine kinase</fullName>
        <ecNumber evidence="2">2.7.13.3</ecNumber>
    </recommendedName>
</protein>
<dbReference type="Gene3D" id="1.20.5.1930">
    <property type="match status" value="1"/>
</dbReference>
<keyword evidence="9" id="KW-0812">Transmembrane</keyword>
<feature type="transmembrane region" description="Helical" evidence="9">
    <location>
        <begin position="24"/>
        <end position="43"/>
    </location>
</feature>
<feature type="transmembrane region" description="Helical" evidence="9">
    <location>
        <begin position="231"/>
        <end position="253"/>
    </location>
</feature>
<dbReference type="CDD" id="cd16917">
    <property type="entry name" value="HATPase_UhpB-NarQ-NarX-like"/>
    <property type="match status" value="1"/>
</dbReference>
<evidence type="ECO:0000256" key="3">
    <source>
        <dbReference type="ARBA" id="ARBA00022553"/>
    </source>
</evidence>
<evidence type="ECO:0000256" key="1">
    <source>
        <dbReference type="ARBA" id="ARBA00000085"/>
    </source>
</evidence>
<keyword evidence="4" id="KW-0808">Transferase</keyword>
<dbReference type="InterPro" id="IPR033424">
    <property type="entry name" value="MASE4"/>
</dbReference>
<feature type="transmembrane region" description="Helical" evidence="9">
    <location>
        <begin position="123"/>
        <end position="143"/>
    </location>
</feature>
<dbReference type="PANTHER" id="PTHR24421">
    <property type="entry name" value="NITRATE/NITRITE SENSOR PROTEIN NARX-RELATED"/>
    <property type="match status" value="1"/>
</dbReference>
<evidence type="ECO:0000256" key="4">
    <source>
        <dbReference type="ARBA" id="ARBA00022679"/>
    </source>
</evidence>
<dbReference type="Proteomes" id="UP000235347">
    <property type="component" value="Unassembled WGS sequence"/>
</dbReference>
<feature type="domain" description="Histidine kinase" evidence="10">
    <location>
        <begin position="374"/>
        <end position="565"/>
    </location>
</feature>
<dbReference type="Pfam" id="PF07730">
    <property type="entry name" value="HisKA_3"/>
    <property type="match status" value="1"/>
</dbReference>
<dbReference type="Pfam" id="PF02518">
    <property type="entry name" value="HATPase_c"/>
    <property type="match status" value="1"/>
</dbReference>
<evidence type="ECO:0000313" key="12">
    <source>
        <dbReference type="Proteomes" id="UP000235347"/>
    </source>
</evidence>
<evidence type="ECO:0000256" key="5">
    <source>
        <dbReference type="ARBA" id="ARBA00022741"/>
    </source>
</evidence>
<proteinExistence type="predicted"/>
<sequence>MNELTNDSRVFLSTLRAGRRERRLALAVVLITVVAFIAAAPFAKVQLPRVWAFIPVYESAVVVCDLLTAALLFGQYRILRSKALLVLATGYLLTASTATAHLLTFPGVFSDTGWLGARSQTTAWLYVFWHGSFPLVVIAYAWLKHDDAEARVKREGACAPAILAGIAFAGLVAIAFTMLATLGYDWLPLQLSGPPLAPRYTVAHAVVLTLTWSLGLLAIAALLWRRPHSVLDLWIMVVMCAWVFDVAFAGVLNHGRFDLGFYAGRIYSLCAATFVLGILTLENINLYARVVQALDSERSERQRVQLQTVQLNEANALLEHRVASRTAALTAANGDLLNEVRERKRAEVALEHSREELRELAAIGTSAREQENRRIARELHDDVCQTLAASRLELELVSARKALDAELAPVHRLLDEAVIATRRIAADLRPLVLDDLGLVAAADWLVQNFRQRHGIECELTIEPPDLDLGEPYATAVFRILQESLTNIGRHARASRATLTLTRNDDHVLLVVQDNGVGFDLSTPRKLNSFGLSGLRERAYLVGGEVGIQSSPGHGTSIEVRIPLPVVPATATPDVVLLHPEPDAARRQ</sequence>